<sequence>MPPHVSQGTGLGPVKSPRTASEAVMQVIRKALEFPECKNTLDCKRPLCVPPCGPATSDMPPGSFDELFEAAPKLAFLGWGGFLRAHAEAEDPLTAMLRPRIRIVAPLSRPRPKRTSLPERAREPRLVVAWAPPAWSAPSGARPVPAPGGPDLRSAAPAERPDRRNVTTDPSEASRMGPEALPRVAAFAHPAPWPAEPDFVPAAHERRSLSGESPAKIQAASIRPTEPSARLPGPDPLTLALNVPRFNPPPPPQGGHAGAQGRPGQADPDQARRSRLIQLLRQLLLSLSLGPRTARELRKALFALMTPGSKVPSDDAVRAWLGRLWQD</sequence>
<comment type="caution">
    <text evidence="2">The sequence shown here is derived from an EMBL/GenBank/DDBJ whole genome shotgun (WGS) entry which is preliminary data.</text>
</comment>
<feature type="region of interest" description="Disordered" evidence="1">
    <location>
        <begin position="136"/>
        <end position="178"/>
    </location>
</feature>
<gene>
    <name evidence="2" type="ORF">FJZ00_04780</name>
</gene>
<feature type="region of interest" description="Disordered" evidence="1">
    <location>
        <begin position="205"/>
        <end position="271"/>
    </location>
</feature>
<dbReference type="EMBL" id="VGJX01000216">
    <property type="protein sequence ID" value="MBM3274442.1"/>
    <property type="molecule type" value="Genomic_DNA"/>
</dbReference>
<dbReference type="AlphaFoldDB" id="A0A938BIK9"/>
<dbReference type="Proteomes" id="UP000703893">
    <property type="component" value="Unassembled WGS sequence"/>
</dbReference>
<name>A0A938BIK9_9BACT</name>
<evidence type="ECO:0000313" key="2">
    <source>
        <dbReference type="EMBL" id="MBM3274442.1"/>
    </source>
</evidence>
<reference evidence="2 3" key="1">
    <citation type="submission" date="2019-03" db="EMBL/GenBank/DDBJ databases">
        <title>Lake Tanganyika Metagenome-Assembled Genomes (MAGs).</title>
        <authorList>
            <person name="Tran P."/>
        </authorList>
    </citation>
    <scope>NUCLEOTIDE SEQUENCE [LARGE SCALE GENOMIC DNA]</scope>
    <source>
        <strain evidence="2">K_DeepCast_65m_m2_236</strain>
    </source>
</reference>
<accession>A0A938BIK9</accession>
<organism evidence="2 3">
    <name type="scientific">Candidatus Tanganyikabacteria bacterium</name>
    <dbReference type="NCBI Taxonomy" id="2961651"/>
    <lineage>
        <taxon>Bacteria</taxon>
        <taxon>Bacillati</taxon>
        <taxon>Candidatus Sericytochromatia</taxon>
        <taxon>Candidatus Tanganyikabacteria</taxon>
    </lineage>
</organism>
<proteinExistence type="predicted"/>
<feature type="region of interest" description="Disordered" evidence="1">
    <location>
        <begin position="1"/>
        <end position="20"/>
    </location>
</feature>
<protein>
    <submittedName>
        <fullName evidence="2">Uncharacterized protein</fullName>
    </submittedName>
</protein>
<evidence type="ECO:0000313" key="3">
    <source>
        <dbReference type="Proteomes" id="UP000703893"/>
    </source>
</evidence>
<evidence type="ECO:0000256" key="1">
    <source>
        <dbReference type="SAM" id="MobiDB-lite"/>
    </source>
</evidence>